<dbReference type="EMBL" id="CM039434">
    <property type="protein sequence ID" value="KAI4322933.1"/>
    <property type="molecule type" value="Genomic_DNA"/>
</dbReference>
<proteinExistence type="predicted"/>
<protein>
    <submittedName>
        <fullName evidence="1">Uncharacterized protein</fullName>
    </submittedName>
</protein>
<gene>
    <name evidence="1" type="ORF">L6164_022581</name>
</gene>
<name>A0ACB9MFJ9_BAUVA</name>
<keyword evidence="2" id="KW-1185">Reference proteome</keyword>
<reference evidence="1 2" key="1">
    <citation type="journal article" date="2022" name="DNA Res.">
        <title>Chromosomal-level genome assembly of the orchid tree Bauhinia variegata (Leguminosae; Cercidoideae) supports the allotetraploid origin hypothesis of Bauhinia.</title>
        <authorList>
            <person name="Zhong Y."/>
            <person name="Chen Y."/>
            <person name="Zheng D."/>
            <person name="Pang J."/>
            <person name="Liu Y."/>
            <person name="Luo S."/>
            <person name="Meng S."/>
            <person name="Qian L."/>
            <person name="Wei D."/>
            <person name="Dai S."/>
            <person name="Zhou R."/>
        </authorList>
    </citation>
    <scope>NUCLEOTIDE SEQUENCE [LARGE SCALE GENOMIC DNA]</scope>
    <source>
        <strain evidence="1">BV-YZ2020</strain>
    </source>
</reference>
<organism evidence="1 2">
    <name type="scientific">Bauhinia variegata</name>
    <name type="common">Purple orchid tree</name>
    <name type="synonym">Phanera variegata</name>
    <dbReference type="NCBI Taxonomy" id="167791"/>
    <lineage>
        <taxon>Eukaryota</taxon>
        <taxon>Viridiplantae</taxon>
        <taxon>Streptophyta</taxon>
        <taxon>Embryophyta</taxon>
        <taxon>Tracheophyta</taxon>
        <taxon>Spermatophyta</taxon>
        <taxon>Magnoliopsida</taxon>
        <taxon>eudicotyledons</taxon>
        <taxon>Gunneridae</taxon>
        <taxon>Pentapetalae</taxon>
        <taxon>rosids</taxon>
        <taxon>fabids</taxon>
        <taxon>Fabales</taxon>
        <taxon>Fabaceae</taxon>
        <taxon>Cercidoideae</taxon>
        <taxon>Cercideae</taxon>
        <taxon>Bauhiniinae</taxon>
        <taxon>Bauhinia</taxon>
    </lineage>
</organism>
<evidence type="ECO:0000313" key="2">
    <source>
        <dbReference type="Proteomes" id="UP000828941"/>
    </source>
</evidence>
<accession>A0ACB9MFJ9</accession>
<sequence length="186" mass="21598">MAELTELFPIGKLFEALHPLCEHTITVPDLPAFIVFCIMVVFFFHLCYNIFRGLFFWCIRNEIVQEDLEPGIHPAYPSTSRPLALRYLMENSLHAWRIVGGLEREFEVKRGQRLRGSKKLPPLVSYGSHEEVGRSSDDCAICLEDFRVGEFCQVFPECRHIFHSNCLDFWLQLNLTCPLCRSSIEE</sequence>
<comment type="caution">
    <text evidence="1">The sequence shown here is derived from an EMBL/GenBank/DDBJ whole genome shotgun (WGS) entry which is preliminary data.</text>
</comment>
<evidence type="ECO:0000313" key="1">
    <source>
        <dbReference type="EMBL" id="KAI4322933.1"/>
    </source>
</evidence>
<dbReference type="Proteomes" id="UP000828941">
    <property type="component" value="Chromosome 9"/>
</dbReference>